<dbReference type="Proteomes" id="UP000321820">
    <property type="component" value="Chromosome"/>
</dbReference>
<dbReference type="AlphaFoldDB" id="A0A5B9EDU6"/>
<dbReference type="GO" id="GO:0004081">
    <property type="term" value="F:bis(5'-nucleosyl)-tetraphosphatase (asymmetrical) activity"/>
    <property type="evidence" value="ECO:0007669"/>
    <property type="project" value="TreeGrafter"/>
</dbReference>
<evidence type="ECO:0000259" key="2">
    <source>
        <dbReference type="PROSITE" id="PS51462"/>
    </source>
</evidence>
<dbReference type="PANTHER" id="PTHR21340">
    <property type="entry name" value="DIADENOSINE 5,5-P1,P4-TETRAPHOSPHATE PYROPHOSPHOHYDROLASE MUTT"/>
    <property type="match status" value="1"/>
</dbReference>
<dbReference type="OrthoDB" id="9816289at2"/>
<dbReference type="InterPro" id="IPR020084">
    <property type="entry name" value="NUDIX_hydrolase_CS"/>
</dbReference>
<dbReference type="PANTHER" id="PTHR21340:SF7">
    <property type="entry name" value="NUDIX HYDROLASE DOMAIN-CONTAINING PROTEIN"/>
    <property type="match status" value="1"/>
</dbReference>
<dbReference type="Gene3D" id="3.90.79.10">
    <property type="entry name" value="Nucleoside Triphosphate Pyrophosphohydrolase"/>
    <property type="match status" value="1"/>
</dbReference>
<dbReference type="CDD" id="cd04662">
    <property type="entry name" value="NUDIX_Hydrolase"/>
    <property type="match status" value="1"/>
</dbReference>
<dbReference type="GO" id="GO:0006167">
    <property type="term" value="P:AMP biosynthetic process"/>
    <property type="evidence" value="ECO:0007669"/>
    <property type="project" value="TreeGrafter"/>
</dbReference>
<dbReference type="RefSeq" id="WP_147647751.1">
    <property type="nucleotide sequence ID" value="NZ_CP042806.1"/>
</dbReference>
<dbReference type="EMBL" id="CP042806">
    <property type="protein sequence ID" value="QEE28561.1"/>
    <property type="molecule type" value="Genomic_DNA"/>
</dbReference>
<organism evidence="3 4">
    <name type="scientific">Terriglobus albidus</name>
    <dbReference type="NCBI Taxonomy" id="1592106"/>
    <lineage>
        <taxon>Bacteria</taxon>
        <taxon>Pseudomonadati</taxon>
        <taxon>Acidobacteriota</taxon>
        <taxon>Terriglobia</taxon>
        <taxon>Terriglobales</taxon>
        <taxon>Acidobacteriaceae</taxon>
        <taxon>Terriglobus</taxon>
    </lineage>
</organism>
<dbReference type="GO" id="GO:0006754">
    <property type="term" value="P:ATP biosynthetic process"/>
    <property type="evidence" value="ECO:0007669"/>
    <property type="project" value="TreeGrafter"/>
</dbReference>
<keyword evidence="4" id="KW-1185">Reference proteome</keyword>
<dbReference type="InterPro" id="IPR000086">
    <property type="entry name" value="NUDIX_hydrolase_dom"/>
</dbReference>
<sequence length="158" mass="18097">MSEKQSAGLLMFRIRDKELEVFLVHPGGPYWAKKGGGSWTVPKGEFDDEEEALAAAVREFREETGFEAEGPFLPLGRVRQKSGKMVEAWGFRGDCDPARLVSNTCLIEWPPRSGKNIEIPEVDQGRWFTLEEARKYLREAQWPFLERLAEVIHSEDSR</sequence>
<reference evidence="3 4" key="1">
    <citation type="submission" date="2019-08" db="EMBL/GenBank/DDBJ databases">
        <title>Complete genome sequence of Terriglobus albidus strain ORNL.</title>
        <authorList>
            <person name="Podar M."/>
        </authorList>
    </citation>
    <scope>NUCLEOTIDE SEQUENCE [LARGE SCALE GENOMIC DNA]</scope>
    <source>
        <strain evidence="3 4">ORNL</strain>
    </source>
</reference>
<evidence type="ECO:0000313" key="4">
    <source>
        <dbReference type="Proteomes" id="UP000321820"/>
    </source>
</evidence>
<dbReference type="Pfam" id="PF00293">
    <property type="entry name" value="NUDIX"/>
    <property type="match status" value="1"/>
</dbReference>
<feature type="domain" description="Nudix hydrolase" evidence="2">
    <location>
        <begin position="1"/>
        <end position="150"/>
    </location>
</feature>
<dbReference type="KEGG" id="talb:FTW19_11470"/>
<evidence type="ECO:0000256" key="1">
    <source>
        <dbReference type="ARBA" id="ARBA00022801"/>
    </source>
</evidence>
<proteinExistence type="predicted"/>
<dbReference type="PROSITE" id="PS00893">
    <property type="entry name" value="NUDIX_BOX"/>
    <property type="match status" value="1"/>
</dbReference>
<dbReference type="SUPFAM" id="SSF55811">
    <property type="entry name" value="Nudix"/>
    <property type="match status" value="1"/>
</dbReference>
<dbReference type="InterPro" id="IPR051325">
    <property type="entry name" value="Nudix_hydrolase_domain"/>
</dbReference>
<dbReference type="PROSITE" id="PS51462">
    <property type="entry name" value="NUDIX"/>
    <property type="match status" value="1"/>
</dbReference>
<accession>A0A5B9EDU6</accession>
<evidence type="ECO:0000313" key="3">
    <source>
        <dbReference type="EMBL" id="QEE28561.1"/>
    </source>
</evidence>
<dbReference type="InterPro" id="IPR015797">
    <property type="entry name" value="NUDIX_hydrolase-like_dom_sf"/>
</dbReference>
<keyword evidence="1" id="KW-0378">Hydrolase</keyword>
<gene>
    <name evidence="3" type="ORF">FTW19_11470</name>
</gene>
<protein>
    <submittedName>
        <fullName evidence="3">NUDIX domain-containing protein</fullName>
    </submittedName>
</protein>
<name>A0A5B9EDU6_9BACT</name>